<keyword evidence="2" id="KW-1185">Reference proteome</keyword>
<evidence type="ECO:0008006" key="3">
    <source>
        <dbReference type="Google" id="ProtNLM"/>
    </source>
</evidence>
<reference evidence="1 2" key="1">
    <citation type="submission" date="2014-06" db="EMBL/GenBank/DDBJ databases">
        <authorList>
            <person name="Swart Estienne"/>
        </authorList>
    </citation>
    <scope>NUCLEOTIDE SEQUENCE [LARGE SCALE GENOMIC DNA]</scope>
    <source>
        <strain evidence="1 2">130c</strain>
    </source>
</reference>
<organism evidence="1 2">
    <name type="scientific">Stylonychia lemnae</name>
    <name type="common">Ciliate</name>
    <dbReference type="NCBI Taxonomy" id="5949"/>
    <lineage>
        <taxon>Eukaryota</taxon>
        <taxon>Sar</taxon>
        <taxon>Alveolata</taxon>
        <taxon>Ciliophora</taxon>
        <taxon>Intramacronucleata</taxon>
        <taxon>Spirotrichea</taxon>
        <taxon>Stichotrichia</taxon>
        <taxon>Sporadotrichida</taxon>
        <taxon>Oxytrichidae</taxon>
        <taxon>Stylonychinae</taxon>
        <taxon>Stylonychia</taxon>
    </lineage>
</organism>
<dbReference type="Proteomes" id="UP000039865">
    <property type="component" value="Unassembled WGS sequence"/>
</dbReference>
<sequence>MDYDQDLATLALQQLENMEQYGNQSSLQYSFSNQIAQDHSNGNSNQQQRSVDWQQDIQANNNYRDEDNYNYSHSNAGQSNLNIFGEVQSDQPYDYQYNQSYEKQEQNMQIDQVMDGQYKVPYNQNYEQIEDQNQNQFSVSNNAFTNGHDQVIKDLNAQNFDEQVELAKIALQQVKQGNFQDQQLQLQYLQNQPPSRKISKDEYKVLQIFLSKLQSAQDVDLYSQQMQKIFVQQLTTKQRQLSENLYHFFKDQIEILYSQIEIQEWSGDNIVQEQETVVRGSLVEIFQNLQRGDEHQARQKLSQLNDYLSTRQKGIESLLDDVYLKMRNALEYSIQSMQKQIILEDTIHQFFMQKEKEKLQLQNEAIEKQKMYKSALETNGQPDGVQHLFYNVKRTNSKSAMRKVNYMTKLENPSEFGAPNLDNIKCENGTPTGGGNYSREQIKLIKREDDLKKTFNLTSQEMECFSNFEQAENFIKQRILNNSDFIVLTSTFKKVQQIFVLKKYNGKPKVHEVHLINQESVIQLHFTCIAPCYLMITMALYVTTVRLRVILINCQNGEILMKKDLVSPNPSQFKTYYNDPYFCILYGRAKLLLIDVSKAILGQQLDFQEIQTCLNFKSNYKIQIQPLMGRGPSDLLGFHYSSQGRMNEIYQFGMQTVQDPVQLKSWRAQNDSAVDRQINETGKLMVMNMKKTDIKENEIPNKTYNYGTIALGPDKILIIGGISEQQGTSRDQCYVYDLKTKCIDKCAELFLKMKDAFANDNYSYFEDEQQYVVAGRFYVHCLNKALFQWETVDAYLSEAIPV</sequence>
<gene>
    <name evidence="1" type="primary">Contig15542.g16563</name>
    <name evidence="1" type="ORF">STYLEM_1788</name>
</gene>
<evidence type="ECO:0000313" key="1">
    <source>
        <dbReference type="EMBL" id="CDW72823.1"/>
    </source>
</evidence>
<proteinExistence type="predicted"/>
<evidence type="ECO:0000313" key="2">
    <source>
        <dbReference type="Proteomes" id="UP000039865"/>
    </source>
</evidence>
<name>A0A077ZSH3_STYLE</name>
<dbReference type="InParanoid" id="A0A077ZSH3"/>
<dbReference type="EMBL" id="CCKQ01001700">
    <property type="protein sequence ID" value="CDW72823.1"/>
    <property type="molecule type" value="Genomic_DNA"/>
</dbReference>
<protein>
    <recommendedName>
        <fullName evidence="3">Kelch motif family protein</fullName>
    </recommendedName>
</protein>
<accession>A0A077ZSH3</accession>
<dbReference type="AlphaFoldDB" id="A0A077ZSH3"/>